<name>A0A421DSQ6_9GAMM</name>
<dbReference type="AlphaFoldDB" id="A0A421DSQ6"/>
<reference evidence="1 2" key="1">
    <citation type="submission" date="2016-09" db="EMBL/GenBank/DDBJ databases">
        <authorList>
            <person name="Doonan J."/>
            <person name="Pachebat J.A."/>
            <person name="Golyshin P.N."/>
            <person name="Denman S."/>
            <person name="Mcdonald J.E."/>
        </authorList>
    </citation>
    <scope>NUCLEOTIDE SEQUENCE [LARGE SCALE GENOMIC DNA]</scope>
    <source>
        <strain evidence="1 2">NCPPB 3934</strain>
    </source>
</reference>
<organism evidence="1 2">
    <name type="scientific">Brenneria alni</name>
    <dbReference type="NCBI Taxonomy" id="71656"/>
    <lineage>
        <taxon>Bacteria</taxon>
        <taxon>Pseudomonadati</taxon>
        <taxon>Pseudomonadota</taxon>
        <taxon>Gammaproteobacteria</taxon>
        <taxon>Enterobacterales</taxon>
        <taxon>Pectobacteriaceae</taxon>
        <taxon>Brenneria</taxon>
    </lineage>
</organism>
<accession>A0A421DSQ6</accession>
<dbReference type="RefSeq" id="WP_121573412.1">
    <property type="nucleotide sequence ID" value="NZ_MJLZ01000003.1"/>
</dbReference>
<comment type="caution">
    <text evidence="1">The sequence shown here is derived from an EMBL/GenBank/DDBJ whole genome shotgun (WGS) entry which is preliminary data.</text>
</comment>
<proteinExistence type="predicted"/>
<dbReference type="Proteomes" id="UP000285648">
    <property type="component" value="Unassembled WGS sequence"/>
</dbReference>
<dbReference type="OrthoDB" id="9873066at2"/>
<evidence type="ECO:0000313" key="1">
    <source>
        <dbReference type="EMBL" id="RLM27480.1"/>
    </source>
</evidence>
<sequence>MNKDRKKKLSDLFQKIEKIKGDLEDICAAEQADVDAFMADISDGVLDIEESFDALERACDNLNEVILFN</sequence>
<dbReference type="EMBL" id="MJLZ01000003">
    <property type="protein sequence ID" value="RLM27480.1"/>
    <property type="molecule type" value="Genomic_DNA"/>
</dbReference>
<evidence type="ECO:0000313" key="2">
    <source>
        <dbReference type="Proteomes" id="UP000285648"/>
    </source>
</evidence>
<gene>
    <name evidence="1" type="ORF">BIY29_02240</name>
</gene>
<protein>
    <submittedName>
        <fullName evidence="1">Uncharacterized protein</fullName>
    </submittedName>
</protein>
<keyword evidence="2" id="KW-1185">Reference proteome</keyword>